<protein>
    <submittedName>
        <fullName evidence="1">Beta-barrel assembly-enhancing protease</fullName>
        <ecNumber evidence="1">3.4.-.-</ecNumber>
    </submittedName>
</protein>
<name>A0A2R8BGZ5_9RHOB</name>
<sequence>MPETGVLNAQVASTGPKSVTLKDIRMARKGRALNHALALLDALSEDDVHNASPMVMRAQILRMMMSLTDAKAVLSKHVQTHSDDRQARQLLIETARVLGDFDDANALLVDDSSSDMAIAKIKLTLAQGDVAKALRLSQSAYATWPQDRGILTVHCDVLAKNLRHKEAASLLDAVLQNEPEDHVFLVQRAQLAVSVNDLNTANTLLQRSLPTLQALQIQLNLDALSGRPNSAAYARINARMGQLLSGEDDGASSFQTHLDLGDLLYIKEDWRGALRQFKLADANAGQNRMRSMKIARCYYKLLDFRACRAALTRVLEQVPNSLDALSLRATIDTIEGRSAESISTLEHLFGLQSARKMAFGVKLMRSYMRIEKLDQAHRVQAELVGLGKTQFEPELVETLLQFGAANDAFEVCMPWAQNAFESGVHLDLFRTVETMTKRSFGCPEQNAHTLPVLQKGDPSDIQSMAAIGARLDQKASGLPVPLAVNAAWAVSDHTDMGFRTWQRLARMATANTRRVSHIAPRAQDIAEFTDFPDRSALGVHSQTTAPLILMSSHGGPSVSCALDEGLLAGRELAYLRTHAVDDRQKDRLITVGYNPQNAAKALVQALAAGKTISMAVDSPTLWQSGGRSGKGATGTVFDVPVTISTTPLKLAHAFGVPMIWVQPLWRDGRITFEIEEMDVPPKDMPFQDAANIWAADYLARVTRVMCSGPENQDLSAPMWQHLVYNGLGQKRV</sequence>
<dbReference type="EC" id="3.4.-.-" evidence="1"/>
<dbReference type="EMBL" id="OMOR01000001">
    <property type="protein sequence ID" value="SPH22412.1"/>
    <property type="molecule type" value="Genomic_DNA"/>
</dbReference>
<dbReference type="RefSeq" id="WP_108829357.1">
    <property type="nucleotide sequence ID" value="NZ_OMOR01000001.1"/>
</dbReference>
<keyword evidence="1" id="KW-0378">Hydrolase</keyword>
<organism evidence="1 2">
    <name type="scientific">Ascidiaceihabitans donghaensis</name>
    <dbReference type="NCBI Taxonomy" id="1510460"/>
    <lineage>
        <taxon>Bacteria</taxon>
        <taxon>Pseudomonadati</taxon>
        <taxon>Pseudomonadota</taxon>
        <taxon>Alphaproteobacteria</taxon>
        <taxon>Rhodobacterales</taxon>
        <taxon>Paracoccaceae</taxon>
        <taxon>Ascidiaceihabitans</taxon>
    </lineage>
</organism>
<gene>
    <name evidence="1" type="primary">bepA_5</name>
    <name evidence="1" type="ORF">ASD8599_03155</name>
</gene>
<reference evidence="1 2" key="1">
    <citation type="submission" date="2018-03" db="EMBL/GenBank/DDBJ databases">
        <authorList>
            <person name="Keele B.F."/>
        </authorList>
    </citation>
    <scope>NUCLEOTIDE SEQUENCE [LARGE SCALE GENOMIC DNA]</scope>
    <source>
        <strain evidence="1 2">CECT 8599</strain>
    </source>
</reference>
<dbReference type="Gene3D" id="1.25.40.10">
    <property type="entry name" value="Tetratricopeptide repeat domain"/>
    <property type="match status" value="2"/>
</dbReference>
<accession>A0A2R8BGZ5</accession>
<proteinExistence type="predicted"/>
<keyword evidence="2" id="KW-1185">Reference proteome</keyword>
<dbReference type="AlphaFoldDB" id="A0A2R8BGZ5"/>
<dbReference type="OrthoDB" id="7814507at2"/>
<dbReference type="InterPro" id="IPR011990">
    <property type="entry name" value="TPR-like_helical_dom_sf"/>
</dbReference>
<dbReference type="GO" id="GO:0008233">
    <property type="term" value="F:peptidase activity"/>
    <property type="evidence" value="ECO:0007669"/>
    <property type="project" value="UniProtKB-KW"/>
</dbReference>
<dbReference type="SUPFAM" id="SSF48452">
    <property type="entry name" value="TPR-like"/>
    <property type="match status" value="1"/>
</dbReference>
<dbReference type="Proteomes" id="UP000244880">
    <property type="component" value="Unassembled WGS sequence"/>
</dbReference>
<evidence type="ECO:0000313" key="1">
    <source>
        <dbReference type="EMBL" id="SPH22412.1"/>
    </source>
</evidence>
<evidence type="ECO:0000313" key="2">
    <source>
        <dbReference type="Proteomes" id="UP000244880"/>
    </source>
</evidence>
<keyword evidence="1" id="KW-0645">Protease</keyword>
<dbReference type="GO" id="GO:0006508">
    <property type="term" value="P:proteolysis"/>
    <property type="evidence" value="ECO:0007669"/>
    <property type="project" value="UniProtKB-KW"/>
</dbReference>